<dbReference type="AlphaFoldDB" id="A0A9X4LJ89"/>
<accession>A0A9X4LJ89</accession>
<evidence type="ECO:0000313" key="1">
    <source>
        <dbReference type="EMBL" id="MDG0864590.1"/>
    </source>
</evidence>
<dbReference type="Proteomes" id="UP001152766">
    <property type="component" value="Unassembled WGS sequence"/>
</dbReference>
<proteinExistence type="predicted"/>
<protein>
    <submittedName>
        <fullName evidence="1">Uncharacterized protein</fullName>
    </submittedName>
</protein>
<organism evidence="1 2">
    <name type="scientific">Pelomonas aquatica</name>
    <dbReference type="NCBI Taxonomy" id="431058"/>
    <lineage>
        <taxon>Bacteria</taxon>
        <taxon>Pseudomonadati</taxon>
        <taxon>Pseudomonadota</taxon>
        <taxon>Betaproteobacteria</taxon>
        <taxon>Burkholderiales</taxon>
        <taxon>Sphaerotilaceae</taxon>
        <taxon>Roseateles</taxon>
    </lineage>
</organism>
<dbReference type="EMBL" id="SGUG01000036">
    <property type="protein sequence ID" value="MDG0864590.1"/>
    <property type="molecule type" value="Genomic_DNA"/>
</dbReference>
<name>A0A9X4LJ89_9BURK</name>
<keyword evidence="2" id="KW-1185">Reference proteome</keyword>
<dbReference type="SUPFAM" id="SSF48498">
    <property type="entry name" value="Tetracyclin repressor-like, C-terminal domain"/>
    <property type="match status" value="1"/>
</dbReference>
<gene>
    <name evidence="1" type="ORF">EXJ73_19185</name>
</gene>
<reference evidence="1" key="1">
    <citation type="submission" date="2019-02" db="EMBL/GenBank/DDBJ databases">
        <title>Draft genome of the type strain Pelomonas aquatica CCUG 52575T.</title>
        <authorList>
            <person name="Gomila M."/>
            <person name="Lalucat J."/>
        </authorList>
    </citation>
    <scope>NUCLEOTIDE SEQUENCE</scope>
    <source>
        <strain evidence="1">CCUG 52575</strain>
    </source>
</reference>
<dbReference type="InterPro" id="IPR036271">
    <property type="entry name" value="Tet_transcr_reg_TetR-rel_C_sf"/>
</dbReference>
<sequence length="135" mass="15017">MTRFVELGRGQNEDPVDDLLVFLDEAWLAIRKAVVRVFFFELWTMALRRPAIEGMVKQMYSEYQASLAAILRRVNPALTDAEAGVLARLICSWTEGALVMAHWGGERVPSLSLLSIRMKSASLALVGVANPAARR</sequence>
<evidence type="ECO:0000313" key="2">
    <source>
        <dbReference type="Proteomes" id="UP001152766"/>
    </source>
</evidence>
<dbReference type="Gene3D" id="1.10.357.10">
    <property type="entry name" value="Tetracycline Repressor, domain 2"/>
    <property type="match status" value="1"/>
</dbReference>
<comment type="caution">
    <text evidence="1">The sequence shown here is derived from an EMBL/GenBank/DDBJ whole genome shotgun (WGS) entry which is preliminary data.</text>
</comment>